<accession>A0A6C0U0R3</accession>
<evidence type="ECO:0000313" key="3">
    <source>
        <dbReference type="Proteomes" id="UP000477680"/>
    </source>
</evidence>
<evidence type="ECO:0000313" key="2">
    <source>
        <dbReference type="EMBL" id="QIB65159.1"/>
    </source>
</evidence>
<dbReference type="Pfam" id="PF14130">
    <property type="entry name" value="Cap4_nuclease"/>
    <property type="match status" value="1"/>
</dbReference>
<proteinExistence type="predicted"/>
<evidence type="ECO:0000259" key="1">
    <source>
        <dbReference type="Pfam" id="PF14130"/>
    </source>
</evidence>
<name>A0A6C0U0R3_9GAMM</name>
<organism evidence="2 3">
    <name type="scientific">Kineobactrum salinum</name>
    <dbReference type="NCBI Taxonomy" id="2708301"/>
    <lineage>
        <taxon>Bacteria</taxon>
        <taxon>Pseudomonadati</taxon>
        <taxon>Pseudomonadota</taxon>
        <taxon>Gammaproteobacteria</taxon>
        <taxon>Cellvibrionales</taxon>
        <taxon>Halieaceae</taxon>
        <taxon>Kineobactrum</taxon>
    </lineage>
</organism>
<gene>
    <name evidence="2" type="ORF">G3T16_06825</name>
</gene>
<dbReference type="GO" id="GO:0004518">
    <property type="term" value="F:nuclease activity"/>
    <property type="evidence" value="ECO:0007669"/>
    <property type="project" value="InterPro"/>
</dbReference>
<dbReference type="KEGG" id="kim:G3T16_06825"/>
<protein>
    <submittedName>
        <fullName evidence="2">DUF4297 domain-containing protein</fullName>
    </submittedName>
</protein>
<reference evidence="2 3" key="1">
    <citation type="submission" date="2020-02" db="EMBL/GenBank/DDBJ databases">
        <title>Genome sequencing for Kineobactrum sp. M2.</title>
        <authorList>
            <person name="Park S.-J."/>
        </authorList>
    </citation>
    <scope>NUCLEOTIDE SEQUENCE [LARGE SCALE GENOMIC DNA]</scope>
    <source>
        <strain evidence="2 3">M2</strain>
    </source>
</reference>
<feature type="domain" description="CD-NTase associated protein 4-like DNA endonuclease" evidence="1">
    <location>
        <begin position="19"/>
        <end position="229"/>
    </location>
</feature>
<dbReference type="RefSeq" id="WP_163494399.1">
    <property type="nucleotide sequence ID" value="NZ_CP048711.1"/>
</dbReference>
<dbReference type="Proteomes" id="UP000477680">
    <property type="component" value="Chromosome"/>
</dbReference>
<dbReference type="EMBL" id="CP048711">
    <property type="protein sequence ID" value="QIB65159.1"/>
    <property type="molecule type" value="Genomic_DNA"/>
</dbReference>
<sequence>MMAQSKILAVAKDKGLGESGGGHNQKGVDFQRYWTIHRLIELEESGAEDFLLLIEAIQDVAELDSKDSPSKVTLYQVKKKDRKEWSWSELTKIKKPTRKKTEDIKDFGKSPIGKIYATMVALDDLGVQSKFISNQGCDLALAGGGSAATTKSSRFSDLPDSDRVLLISAMKACGIEADPSTRLANIRVEKVPIPVDDPRTHLVGVAHEFIRRRSPTHANQASSFVDALMGILGPLGAKTDSCSNFEELCKEHGYTKQDFVNALGTLETIPDRNALIETWINKLASEGVDLTTIMSVKAQIVAIFRRRVQGVSDTFPELADDCESFRSENPFAGDVAPILEKGYQELRGKHIEAKKTEIWAQIITGAILCVDQV</sequence>
<keyword evidence="3" id="KW-1185">Reference proteome</keyword>
<dbReference type="InterPro" id="IPR025382">
    <property type="entry name" value="Cap4-like_endonuclease_dom"/>
</dbReference>
<dbReference type="AlphaFoldDB" id="A0A6C0U0R3"/>